<feature type="compositionally biased region" description="Basic residues" evidence="1">
    <location>
        <begin position="126"/>
        <end position="142"/>
    </location>
</feature>
<sequence length="287" mass="31366">MAARLALLGVVARGLQRAGPRHQALPRATQHHVHAPAGHRRARPAGDAQHHRDAGPGRAHPGLLLQPPAPLTIQPHGHLRVGPHPGVPLPHQPHLRQLLPQQAQRHHPRVALEAPVLHLLQRRLQQPRRAHPAAAGARRHARPAAGPDAGRQPAQRAYPLDVRAREAPAAVQGGQQQAHRRPVVPLRAAQDGDRHHRPVREQFPVQPHRRGDAHAAVFPEPEPQPDLRRRAGVAPGHQGGGAGPQLQRPLREDTYRRAYGAVQGGGVRAQQVPLWDTAATLRERPLR</sequence>
<reference evidence="2" key="2">
    <citation type="submission" date="2019-07" db="EMBL/GenBank/DDBJ databases">
        <authorList>
            <person name="Seetharam A."/>
            <person name="Woodhouse M."/>
            <person name="Cannon E."/>
        </authorList>
    </citation>
    <scope>NUCLEOTIDE SEQUENCE [LARGE SCALE GENOMIC DNA]</scope>
    <source>
        <strain evidence="2">cv. B73</strain>
    </source>
</reference>
<name>A0A804MEQ6_MAIZE</name>
<feature type="compositionally biased region" description="Basic residues" evidence="1">
    <location>
        <begin position="29"/>
        <end position="43"/>
    </location>
</feature>
<protein>
    <submittedName>
        <fullName evidence="2">Uncharacterized protein</fullName>
    </submittedName>
</protein>
<dbReference type="Gramene" id="Zm00001eb079860_T002">
    <property type="protein sequence ID" value="Zm00001eb079860_P002"/>
    <property type="gene ID" value="Zm00001eb079860"/>
</dbReference>
<keyword evidence="3" id="KW-1185">Reference proteome</keyword>
<organism evidence="2 3">
    <name type="scientific">Zea mays</name>
    <name type="common">Maize</name>
    <dbReference type="NCBI Taxonomy" id="4577"/>
    <lineage>
        <taxon>Eukaryota</taxon>
        <taxon>Viridiplantae</taxon>
        <taxon>Streptophyta</taxon>
        <taxon>Embryophyta</taxon>
        <taxon>Tracheophyta</taxon>
        <taxon>Spermatophyta</taxon>
        <taxon>Magnoliopsida</taxon>
        <taxon>Liliopsida</taxon>
        <taxon>Poales</taxon>
        <taxon>Poaceae</taxon>
        <taxon>PACMAD clade</taxon>
        <taxon>Panicoideae</taxon>
        <taxon>Andropogonodae</taxon>
        <taxon>Andropogoneae</taxon>
        <taxon>Tripsacinae</taxon>
        <taxon>Zea</taxon>
    </lineage>
</organism>
<dbReference type="AlphaFoldDB" id="A0A804MEQ6"/>
<feature type="compositionally biased region" description="Low complexity" evidence="1">
    <location>
        <begin position="143"/>
        <end position="153"/>
    </location>
</feature>
<dbReference type="Proteomes" id="UP000007305">
    <property type="component" value="Chromosome 2"/>
</dbReference>
<reference evidence="3" key="1">
    <citation type="submission" date="2015-12" db="EMBL/GenBank/DDBJ databases">
        <title>Update maize B73 reference genome by single molecule sequencing technologies.</title>
        <authorList>
            <consortium name="Maize Genome Sequencing Project"/>
            <person name="Ware D."/>
        </authorList>
    </citation>
    <scope>NUCLEOTIDE SEQUENCE [LARGE SCALE GENOMIC DNA]</scope>
    <source>
        <strain evidence="3">cv. B73</strain>
    </source>
</reference>
<proteinExistence type="predicted"/>
<evidence type="ECO:0000313" key="3">
    <source>
        <dbReference type="Proteomes" id="UP000007305"/>
    </source>
</evidence>
<reference evidence="2" key="3">
    <citation type="submission" date="2021-05" db="UniProtKB">
        <authorList>
            <consortium name="EnsemblPlants"/>
        </authorList>
    </citation>
    <scope>IDENTIFICATION</scope>
    <source>
        <strain evidence="2">cv. B73</strain>
    </source>
</reference>
<dbReference type="EnsemblPlants" id="Zm00001eb079860_T002">
    <property type="protein sequence ID" value="Zm00001eb079860_P002"/>
    <property type="gene ID" value="Zm00001eb079860"/>
</dbReference>
<feature type="region of interest" description="Disordered" evidence="1">
    <location>
        <begin position="126"/>
        <end position="153"/>
    </location>
</feature>
<feature type="region of interest" description="Disordered" evidence="1">
    <location>
        <begin position="17"/>
        <end position="93"/>
    </location>
</feature>
<feature type="region of interest" description="Disordered" evidence="1">
    <location>
        <begin position="215"/>
        <end position="250"/>
    </location>
</feature>
<accession>A0A804MEQ6</accession>
<evidence type="ECO:0000313" key="2">
    <source>
        <dbReference type="EnsemblPlants" id="Zm00001eb079860_P002"/>
    </source>
</evidence>
<evidence type="ECO:0000256" key="1">
    <source>
        <dbReference type="SAM" id="MobiDB-lite"/>
    </source>
</evidence>